<evidence type="ECO:0000313" key="3">
    <source>
        <dbReference type="Proteomes" id="UP000655443"/>
    </source>
</evidence>
<comment type="caution">
    <text evidence="2">The sequence shown here is derived from an EMBL/GenBank/DDBJ whole genome shotgun (WGS) entry which is preliminary data.</text>
</comment>
<feature type="signal peptide" evidence="1">
    <location>
        <begin position="1"/>
        <end position="24"/>
    </location>
</feature>
<evidence type="ECO:0000313" key="2">
    <source>
        <dbReference type="EMBL" id="GHE04891.1"/>
    </source>
</evidence>
<dbReference type="Proteomes" id="UP000655443">
    <property type="component" value="Unassembled WGS sequence"/>
</dbReference>
<name>A0A918YI97_9ACTN</name>
<accession>A0A918YI97</accession>
<evidence type="ECO:0000256" key="1">
    <source>
        <dbReference type="SAM" id="SignalP"/>
    </source>
</evidence>
<reference evidence="2" key="1">
    <citation type="journal article" date="2014" name="Int. J. Syst. Evol. Microbiol.">
        <title>Complete genome sequence of Corynebacterium casei LMG S-19264T (=DSM 44701T), isolated from a smear-ripened cheese.</title>
        <authorList>
            <consortium name="US DOE Joint Genome Institute (JGI-PGF)"/>
            <person name="Walter F."/>
            <person name="Albersmeier A."/>
            <person name="Kalinowski J."/>
            <person name="Ruckert C."/>
        </authorList>
    </citation>
    <scope>NUCLEOTIDE SEQUENCE</scope>
    <source>
        <strain evidence="2">JCM 4714</strain>
    </source>
</reference>
<proteinExistence type="predicted"/>
<dbReference type="EMBL" id="BMVG01000008">
    <property type="protein sequence ID" value="GHE04891.1"/>
    <property type="molecule type" value="Genomic_DNA"/>
</dbReference>
<sequence>MMRLRRAVPALFALVFALGMPASAAADALVPAPTAKVQQHRCYTPDQARAELDRRTAAAVASGKKVRVMVPVCESSGTSRCDAPNHRLLCGQWCRDCDGLVCSQPWFSEYQCGSC</sequence>
<organism evidence="2 3">
    <name type="scientific">Streptomyces alanosinicus</name>
    <dbReference type="NCBI Taxonomy" id="68171"/>
    <lineage>
        <taxon>Bacteria</taxon>
        <taxon>Bacillati</taxon>
        <taxon>Actinomycetota</taxon>
        <taxon>Actinomycetes</taxon>
        <taxon>Kitasatosporales</taxon>
        <taxon>Streptomycetaceae</taxon>
        <taxon>Streptomyces</taxon>
    </lineage>
</organism>
<dbReference type="AlphaFoldDB" id="A0A918YI97"/>
<keyword evidence="3" id="KW-1185">Reference proteome</keyword>
<feature type="chain" id="PRO_5037517846" evidence="1">
    <location>
        <begin position="25"/>
        <end position="115"/>
    </location>
</feature>
<reference evidence="2" key="2">
    <citation type="submission" date="2020-09" db="EMBL/GenBank/DDBJ databases">
        <authorList>
            <person name="Sun Q."/>
            <person name="Ohkuma M."/>
        </authorList>
    </citation>
    <scope>NUCLEOTIDE SEQUENCE</scope>
    <source>
        <strain evidence="2">JCM 4714</strain>
    </source>
</reference>
<protein>
    <submittedName>
        <fullName evidence="2">Uncharacterized protein</fullName>
    </submittedName>
</protein>
<gene>
    <name evidence="2" type="ORF">GCM10010339_38310</name>
</gene>
<keyword evidence="1" id="KW-0732">Signal</keyword>